<gene>
    <name evidence="2" type="primary">Q2I0M6</name>
</gene>
<keyword evidence="2" id="KW-0489">Methyltransferase</keyword>
<accession>A0A5K1K3V5</accession>
<dbReference type="EC" id="1.-.-.-" evidence="2"/>
<feature type="compositionally biased region" description="Acidic residues" evidence="1">
    <location>
        <begin position="309"/>
        <end position="332"/>
    </location>
</feature>
<keyword evidence="2" id="KW-0560">Oxidoreductase</keyword>
<reference evidence="2" key="1">
    <citation type="submission" date="2019-10" db="EMBL/GenBank/DDBJ databases">
        <authorList>
            <person name="Nor Muhammad N."/>
        </authorList>
    </citation>
    <scope>NUCLEOTIDE SEQUENCE</scope>
</reference>
<evidence type="ECO:0000313" key="2">
    <source>
        <dbReference type="EMBL" id="VWO99571.1"/>
    </source>
</evidence>
<keyword evidence="2" id="KW-0808">Transferase</keyword>
<feature type="region of interest" description="Disordered" evidence="1">
    <location>
        <begin position="1"/>
        <end position="20"/>
    </location>
</feature>
<feature type="compositionally biased region" description="Basic and acidic residues" evidence="1">
    <location>
        <begin position="333"/>
        <end position="342"/>
    </location>
</feature>
<proteinExistence type="predicted"/>
<feature type="region of interest" description="Disordered" evidence="1">
    <location>
        <begin position="296"/>
        <end position="342"/>
    </location>
</feature>
<dbReference type="EC" id="2.1.1.-" evidence="2"/>
<dbReference type="GO" id="GO:0004497">
    <property type="term" value="F:monooxygenase activity"/>
    <property type="evidence" value="ECO:0007669"/>
    <property type="project" value="UniProtKB-KW"/>
</dbReference>
<evidence type="ECO:0000256" key="1">
    <source>
        <dbReference type="SAM" id="MobiDB-lite"/>
    </source>
</evidence>
<protein>
    <submittedName>
        <fullName evidence="2">Dual O-methyltransferase/FAD-dependent monooxygenase CTB3 (Cercosporin toxin biosynthesis cluster protein 3)</fullName>
        <ecNumber evidence="2">1.-.-.-</ecNumber>
        <ecNumber evidence="2">2.1.1.-</ecNumber>
    </submittedName>
</protein>
<keyword evidence="2" id="KW-0503">Monooxygenase</keyword>
<name>A0A5K1K3V5_9APHY</name>
<feature type="compositionally biased region" description="Low complexity" evidence="1">
    <location>
        <begin position="1"/>
        <end position="16"/>
    </location>
</feature>
<dbReference type="GO" id="GO:0032259">
    <property type="term" value="P:methylation"/>
    <property type="evidence" value="ECO:0007669"/>
    <property type="project" value="UniProtKB-KW"/>
</dbReference>
<dbReference type="AlphaFoldDB" id="A0A5K1K3V5"/>
<sequence>MSCASRSSTPETTTSDSPPPLSNALTMIRVRVLVYVKDGMYPLAHNMSLPLRQAFRLRDSMWFQQSIPGDHRCDMNIWRGKYEDWTTVNRDEVEIWVTEKSCTFILRLPHVQNCVGLGREIQCREACRLQFYGALSVGAGAPQDIRVPRPEKIGDDFTVVVYPAVLQAPLMFVIRLELDGLIAIWDYPLLAQACFGCDSREEADVNGIRVWDPQQCQFEFYELGESLYAVEGYDFILVRHEYNRYAPGLGRYIAQLEMQTINGVFPTNIPFADPTYTPLARPAQSVRVKRDATWKDYKANEDSGSGEVYGEDDEDREDLDSADEVQTDEVDSESGHAEGIRK</sequence>
<organism evidence="2">
    <name type="scientific">Ganoderma boninense</name>
    <dbReference type="NCBI Taxonomy" id="34458"/>
    <lineage>
        <taxon>Eukaryota</taxon>
        <taxon>Fungi</taxon>
        <taxon>Dikarya</taxon>
        <taxon>Basidiomycota</taxon>
        <taxon>Agaricomycotina</taxon>
        <taxon>Agaricomycetes</taxon>
        <taxon>Polyporales</taxon>
        <taxon>Polyporaceae</taxon>
        <taxon>Ganoderma</taxon>
    </lineage>
</organism>
<dbReference type="GO" id="GO:0008168">
    <property type="term" value="F:methyltransferase activity"/>
    <property type="evidence" value="ECO:0007669"/>
    <property type="project" value="UniProtKB-KW"/>
</dbReference>
<dbReference type="EMBL" id="LR727744">
    <property type="protein sequence ID" value="VWO99571.1"/>
    <property type="molecule type" value="Genomic_DNA"/>
</dbReference>